<keyword evidence="23" id="KW-1185">Reference proteome</keyword>
<evidence type="ECO:0000256" key="17">
    <source>
        <dbReference type="ARBA" id="ARBA00030944"/>
    </source>
</evidence>
<evidence type="ECO:0000256" key="12">
    <source>
        <dbReference type="ARBA" id="ARBA00023136"/>
    </source>
</evidence>
<organism evidence="22 23">
    <name type="scientific">Rugosimonospora acidiphila</name>
    <dbReference type="NCBI Taxonomy" id="556531"/>
    <lineage>
        <taxon>Bacteria</taxon>
        <taxon>Bacillati</taxon>
        <taxon>Actinomycetota</taxon>
        <taxon>Actinomycetes</taxon>
        <taxon>Micromonosporales</taxon>
        <taxon>Micromonosporaceae</taxon>
        <taxon>Rugosimonospora</taxon>
    </lineage>
</organism>
<dbReference type="SUPFAM" id="SSF50022">
    <property type="entry name" value="ISP domain"/>
    <property type="match status" value="1"/>
</dbReference>
<evidence type="ECO:0000259" key="21">
    <source>
        <dbReference type="PROSITE" id="PS51296"/>
    </source>
</evidence>
<dbReference type="PANTHER" id="PTHR21266">
    <property type="entry name" value="IRON-SULFUR DOMAIN CONTAINING PROTEIN"/>
    <property type="match status" value="1"/>
</dbReference>
<evidence type="ECO:0000256" key="5">
    <source>
        <dbReference type="ARBA" id="ARBA00022714"/>
    </source>
</evidence>
<evidence type="ECO:0000256" key="4">
    <source>
        <dbReference type="ARBA" id="ARBA00022692"/>
    </source>
</evidence>
<dbReference type="Proteomes" id="UP001501570">
    <property type="component" value="Unassembled WGS sequence"/>
</dbReference>
<evidence type="ECO:0000256" key="11">
    <source>
        <dbReference type="ARBA" id="ARBA00023014"/>
    </source>
</evidence>
<comment type="catalytic activity">
    <reaction evidence="19">
        <text>cholesterol + NADH + O2 + H(+) = 7-dehydrocholesterol + NAD(+) + 2 H2O</text>
        <dbReference type="Rhea" id="RHEA:51644"/>
        <dbReference type="ChEBI" id="CHEBI:15377"/>
        <dbReference type="ChEBI" id="CHEBI:15378"/>
        <dbReference type="ChEBI" id="CHEBI:15379"/>
        <dbReference type="ChEBI" id="CHEBI:16113"/>
        <dbReference type="ChEBI" id="CHEBI:17759"/>
        <dbReference type="ChEBI" id="CHEBI:57540"/>
        <dbReference type="ChEBI" id="CHEBI:57945"/>
        <dbReference type="EC" id="1.14.19.21"/>
    </reaction>
    <physiologicalReaction direction="left-to-right" evidence="19">
        <dbReference type="Rhea" id="RHEA:51645"/>
    </physiologicalReaction>
</comment>
<comment type="cofactor">
    <cofactor evidence="1">
        <name>Fe cation</name>
        <dbReference type="ChEBI" id="CHEBI:24875"/>
    </cofactor>
</comment>
<keyword evidence="7" id="KW-0442">Lipid degradation</keyword>
<name>A0ABP9S9J1_9ACTN</name>
<dbReference type="InterPro" id="IPR045605">
    <property type="entry name" value="KshA-like_C"/>
</dbReference>
<evidence type="ECO:0000256" key="1">
    <source>
        <dbReference type="ARBA" id="ARBA00001962"/>
    </source>
</evidence>
<proteinExistence type="inferred from homology"/>
<comment type="subunit">
    <text evidence="18">Homotrimer. The two-component system 3-ketosteroid-9-alpha-monooxygenase is composed of an oxygenase component KshA and a reductase component KshB.</text>
</comment>
<feature type="domain" description="Rieske" evidence="21">
    <location>
        <begin position="8"/>
        <end position="99"/>
    </location>
</feature>
<dbReference type="SUPFAM" id="SSF55961">
    <property type="entry name" value="Bet v1-like"/>
    <property type="match status" value="1"/>
</dbReference>
<dbReference type="EMBL" id="BAABJQ010000016">
    <property type="protein sequence ID" value="GAA5192077.1"/>
    <property type="molecule type" value="Genomic_DNA"/>
</dbReference>
<evidence type="ECO:0000256" key="15">
    <source>
        <dbReference type="ARBA" id="ARBA00025729"/>
    </source>
</evidence>
<evidence type="ECO:0000256" key="9">
    <source>
        <dbReference type="ARBA" id="ARBA00023002"/>
    </source>
</evidence>
<keyword evidence="12" id="KW-0472">Membrane</keyword>
<evidence type="ECO:0000256" key="3">
    <source>
        <dbReference type="ARBA" id="ARBA00004972"/>
    </source>
</evidence>
<dbReference type="Pfam" id="PF00355">
    <property type="entry name" value="Rieske"/>
    <property type="match status" value="1"/>
</dbReference>
<keyword evidence="13" id="KW-0753">Steroid metabolism</keyword>
<comment type="subcellular location">
    <subcellularLocation>
        <location evidence="2">Membrane</location>
    </subcellularLocation>
</comment>
<protein>
    <recommendedName>
        <fullName evidence="16">cholesterol 7-desaturase</fullName>
        <ecNumber evidence="16">1.14.19.21</ecNumber>
    </recommendedName>
    <alternativeName>
        <fullName evidence="17">Rieske-type oxygenase</fullName>
    </alternativeName>
</protein>
<gene>
    <name evidence="22" type="ORF">GCM10023322_50890</name>
</gene>
<evidence type="ECO:0000313" key="23">
    <source>
        <dbReference type="Proteomes" id="UP001501570"/>
    </source>
</evidence>
<dbReference type="PROSITE" id="PS51296">
    <property type="entry name" value="RIESKE"/>
    <property type="match status" value="1"/>
</dbReference>
<keyword evidence="9" id="KW-0560">Oxidoreductase</keyword>
<dbReference type="InterPro" id="IPR050584">
    <property type="entry name" value="Cholesterol_7-desaturase"/>
</dbReference>
<evidence type="ECO:0000256" key="8">
    <source>
        <dbReference type="ARBA" id="ARBA00022989"/>
    </source>
</evidence>
<comment type="catalytic activity">
    <reaction evidence="20">
        <text>cholesterol + NADPH + O2 + H(+) = 7-dehydrocholesterol + NADP(+) + 2 H2O</text>
        <dbReference type="Rhea" id="RHEA:45024"/>
        <dbReference type="ChEBI" id="CHEBI:15377"/>
        <dbReference type="ChEBI" id="CHEBI:15378"/>
        <dbReference type="ChEBI" id="CHEBI:15379"/>
        <dbReference type="ChEBI" id="CHEBI:16113"/>
        <dbReference type="ChEBI" id="CHEBI:17759"/>
        <dbReference type="ChEBI" id="CHEBI:57783"/>
        <dbReference type="ChEBI" id="CHEBI:58349"/>
        <dbReference type="EC" id="1.14.19.21"/>
    </reaction>
    <physiologicalReaction direction="left-to-right" evidence="20">
        <dbReference type="Rhea" id="RHEA:45025"/>
    </physiologicalReaction>
</comment>
<dbReference type="Gene3D" id="2.102.10.10">
    <property type="entry name" value="Rieske [2Fe-2S] iron-sulphur domain"/>
    <property type="match status" value="1"/>
</dbReference>
<comment type="pathway">
    <text evidence="3">Hormone biosynthesis.</text>
</comment>
<evidence type="ECO:0000256" key="16">
    <source>
        <dbReference type="ARBA" id="ARBA00026095"/>
    </source>
</evidence>
<sequence length="289" mass="32284">MAAIHAGWYLAAYDNEVSEGVAPLELGGRRLMTVREADRVRVFDADCPHRGAHLGYGGTIDGDCVECPFHGRRIALGDKNKRYAVAEHRAHLLSGMLFVRLRSDHDADLGFEATILRYAKERTFVPMVNAHLPTSTRMIMENGFDSEHFTALHRMPGFSRFTAAASETGEIAVTAKFGSKTAGEFYLRAFSPTLVVTELRSPERTQVIITGTVPEDGGCVMRIGFAVPPEDEALIPEWKRMTHIGFEQDRLVWDHIDESAPPDLSKADSLIQEFWEFCEKFPTIDGGRR</sequence>
<accession>A0ABP9S9J1</accession>
<dbReference type="InterPro" id="IPR017941">
    <property type="entry name" value="Rieske_2Fe-2S"/>
</dbReference>
<dbReference type="Gene3D" id="3.90.380.10">
    <property type="entry name" value="Naphthalene 1,2-dioxygenase Alpha Subunit, Chain A, domain 1"/>
    <property type="match status" value="1"/>
</dbReference>
<evidence type="ECO:0000256" key="13">
    <source>
        <dbReference type="ARBA" id="ARBA00023221"/>
    </source>
</evidence>
<evidence type="ECO:0000256" key="2">
    <source>
        <dbReference type="ARBA" id="ARBA00004370"/>
    </source>
</evidence>
<evidence type="ECO:0000313" key="22">
    <source>
        <dbReference type="EMBL" id="GAA5192077.1"/>
    </source>
</evidence>
<evidence type="ECO:0000256" key="18">
    <source>
        <dbReference type="ARBA" id="ARBA00046982"/>
    </source>
</evidence>
<evidence type="ECO:0000256" key="10">
    <source>
        <dbReference type="ARBA" id="ARBA00023004"/>
    </source>
</evidence>
<dbReference type="EC" id="1.14.19.21" evidence="16"/>
<dbReference type="InterPro" id="IPR036922">
    <property type="entry name" value="Rieske_2Fe-2S_sf"/>
</dbReference>
<reference evidence="23" key="1">
    <citation type="journal article" date="2019" name="Int. J. Syst. Evol. Microbiol.">
        <title>The Global Catalogue of Microorganisms (GCM) 10K type strain sequencing project: providing services to taxonomists for standard genome sequencing and annotation.</title>
        <authorList>
            <consortium name="The Broad Institute Genomics Platform"/>
            <consortium name="The Broad Institute Genome Sequencing Center for Infectious Disease"/>
            <person name="Wu L."/>
            <person name="Ma J."/>
        </authorList>
    </citation>
    <scope>NUCLEOTIDE SEQUENCE [LARGE SCALE GENOMIC DNA]</scope>
    <source>
        <strain evidence="23">JCM 18304</strain>
    </source>
</reference>
<keyword evidence="8" id="KW-1133">Transmembrane helix</keyword>
<comment type="similarity">
    <text evidence="15">Belongs to the cholesterol 7-desaturase family.</text>
</comment>
<evidence type="ECO:0000256" key="20">
    <source>
        <dbReference type="ARBA" id="ARBA00049548"/>
    </source>
</evidence>
<comment type="pathway">
    <text evidence="14">Steroid hormone biosynthesis; dafachronic acid biosynthesis.</text>
</comment>
<dbReference type="RefSeq" id="WP_345633576.1">
    <property type="nucleotide sequence ID" value="NZ_BAABJQ010000016.1"/>
</dbReference>
<keyword evidence="13" id="KW-0443">Lipid metabolism</keyword>
<evidence type="ECO:0000256" key="14">
    <source>
        <dbReference type="ARBA" id="ARBA00025712"/>
    </source>
</evidence>
<keyword evidence="11" id="KW-0411">Iron-sulfur</keyword>
<evidence type="ECO:0000256" key="7">
    <source>
        <dbReference type="ARBA" id="ARBA00022963"/>
    </source>
</evidence>
<keyword evidence="4" id="KW-0812">Transmembrane</keyword>
<evidence type="ECO:0000256" key="6">
    <source>
        <dbReference type="ARBA" id="ARBA00022723"/>
    </source>
</evidence>
<dbReference type="PANTHER" id="PTHR21266:SF32">
    <property type="entry name" value="CHOLESTEROL 7-DESATURASE NVD"/>
    <property type="match status" value="1"/>
</dbReference>
<comment type="caution">
    <text evidence="22">The sequence shown here is derived from an EMBL/GenBank/DDBJ whole genome shotgun (WGS) entry which is preliminary data.</text>
</comment>
<keyword evidence="5" id="KW-0001">2Fe-2S</keyword>
<keyword evidence="10" id="KW-0408">Iron</keyword>
<dbReference type="Pfam" id="PF19298">
    <property type="entry name" value="KshA_C"/>
    <property type="match status" value="1"/>
</dbReference>
<evidence type="ECO:0000256" key="19">
    <source>
        <dbReference type="ARBA" id="ARBA00047853"/>
    </source>
</evidence>
<keyword evidence="6" id="KW-0479">Metal-binding</keyword>